<dbReference type="Proteomes" id="UP001310022">
    <property type="component" value="Unassembled WGS sequence"/>
</dbReference>
<organism evidence="2 3">
    <name type="scientific">Persicobacter diffluens</name>
    <dbReference type="NCBI Taxonomy" id="981"/>
    <lineage>
        <taxon>Bacteria</taxon>
        <taxon>Pseudomonadati</taxon>
        <taxon>Bacteroidota</taxon>
        <taxon>Cytophagia</taxon>
        <taxon>Cytophagales</taxon>
        <taxon>Persicobacteraceae</taxon>
        <taxon>Persicobacter</taxon>
    </lineage>
</organism>
<evidence type="ECO:0008006" key="4">
    <source>
        <dbReference type="Google" id="ProtNLM"/>
    </source>
</evidence>
<comment type="caution">
    <text evidence="2">The sequence shown here is derived from an EMBL/GenBank/DDBJ whole genome shotgun (WGS) entry which is preliminary data.</text>
</comment>
<evidence type="ECO:0000313" key="3">
    <source>
        <dbReference type="Proteomes" id="UP001310022"/>
    </source>
</evidence>
<proteinExistence type="predicted"/>
<evidence type="ECO:0000256" key="1">
    <source>
        <dbReference type="SAM" id="SignalP"/>
    </source>
</evidence>
<dbReference type="RefSeq" id="WP_053406036.1">
    <property type="nucleotide sequence ID" value="NZ_BQKE01000001.1"/>
</dbReference>
<dbReference type="SUPFAM" id="SSF48452">
    <property type="entry name" value="TPR-like"/>
    <property type="match status" value="1"/>
</dbReference>
<feature type="chain" id="PRO_5042852957" description="OmpA-like domain-containing protein" evidence="1">
    <location>
        <begin position="26"/>
        <end position="593"/>
    </location>
</feature>
<dbReference type="SMART" id="SM00028">
    <property type="entry name" value="TPR"/>
    <property type="match status" value="3"/>
</dbReference>
<evidence type="ECO:0000313" key="2">
    <source>
        <dbReference type="EMBL" id="GJM59851.1"/>
    </source>
</evidence>
<dbReference type="PROSITE" id="PS51257">
    <property type="entry name" value="PROKAR_LIPOPROTEIN"/>
    <property type="match status" value="1"/>
</dbReference>
<keyword evidence="1" id="KW-0732">Signal</keyword>
<accession>A0AAN4VVJ8</accession>
<dbReference type="Gene3D" id="1.25.40.10">
    <property type="entry name" value="Tetratricopeptide repeat domain"/>
    <property type="match status" value="1"/>
</dbReference>
<dbReference type="EMBL" id="BQKE01000001">
    <property type="protein sequence ID" value="GJM59851.1"/>
    <property type="molecule type" value="Genomic_DNA"/>
</dbReference>
<reference evidence="2 3" key="1">
    <citation type="submission" date="2021-12" db="EMBL/GenBank/DDBJ databases">
        <title>Genome sequencing of bacteria with rrn-lacking chromosome and rrn-plasmid.</title>
        <authorList>
            <person name="Anda M."/>
            <person name="Iwasaki W."/>
        </authorList>
    </citation>
    <scope>NUCLEOTIDE SEQUENCE [LARGE SCALE GENOMIC DNA]</scope>
    <source>
        <strain evidence="2 3">NBRC 15940</strain>
    </source>
</reference>
<dbReference type="InterPro" id="IPR011990">
    <property type="entry name" value="TPR-like_helical_dom_sf"/>
</dbReference>
<dbReference type="AlphaFoldDB" id="A0AAN4VVJ8"/>
<sequence>MRKLVFPAAVLGAMMMSGCSLNKMAKMAKDQELTVTPNPLEVHADTVQFEMSAVLPVKMLKPGLEYQMEPSYNYGEKSETLSAVTLKGDDWADKKDQNPRLSESFAFAYNDEMSSGELAIAGKAVDPKKNKIKEGPVLPVAKGVITTSQLVEDVYAPAYLFHGYNNQEELIPTNVEFFFTQGSSVLRWSEKTSERGKFLDAFVADKNVTRTVIITGTHSPEGTERNNSRLAENRATVIEKEYRKLMKRYDYKGTADSIKFVLKPVVDDWAEFKKELEAYDGVDASVKSELLSIVNGAGSFEEKEKQMQKVNGYRKVFKDVYPKLRTAKTEILTVKEKKTDAEIATLSKQIQNNSVNADTLSLEELMYSATLTPSVSEKEAIYAAATKKADSHIAHNNLGAAYLASAAEAEGSARAEMVEKAMTQFELSNRKQETAEATANMAVAAYLAGDDVKAFNLIEKAYAMGLESENAKSLAGVKAALEIKRAKYADAVASLANADDAAANLYNKGLAQLLNKQYDAAVVSFQEAAEKDSNFAAAFYGEAIANARAGKEDAAIAALKKSVAAEPEMAKKAVNDLEFSKFSASEAFRNALK</sequence>
<gene>
    <name evidence="2" type="ORF">PEDI_04030</name>
</gene>
<dbReference type="InterPro" id="IPR019734">
    <property type="entry name" value="TPR_rpt"/>
</dbReference>
<name>A0AAN4VVJ8_9BACT</name>
<protein>
    <recommendedName>
        <fullName evidence="4">OmpA-like domain-containing protein</fullName>
    </recommendedName>
</protein>
<keyword evidence="3" id="KW-1185">Reference proteome</keyword>
<feature type="signal peptide" evidence="1">
    <location>
        <begin position="1"/>
        <end position="25"/>
    </location>
</feature>